<protein>
    <submittedName>
        <fullName evidence="1">Uncharacterized protein</fullName>
    </submittedName>
</protein>
<gene>
    <name evidence="1" type="ORF">LCGC14_2538950</name>
</gene>
<accession>A0A0F9D2U0</accession>
<dbReference type="AlphaFoldDB" id="A0A0F9D2U0"/>
<sequence>MGISSKKGSKYAKEVTDKHKKEKIIAPKERKKNETIIEKFETSLDILFTMFWNLIQLKTGSRIGMTVSMDLTRDTSKLFTERIDKFHLIIDKNRDILNELIVEKMGKYFDIFAPSELLTAEEFLKSEVALNILKEFTNKYNRNLSSFNRISVVLKQLTDISKLEGHFKDPQVIKDKKFIEALMKLMILISKPPKGIFDFFS</sequence>
<reference evidence="1" key="1">
    <citation type="journal article" date="2015" name="Nature">
        <title>Complex archaea that bridge the gap between prokaryotes and eukaryotes.</title>
        <authorList>
            <person name="Spang A."/>
            <person name="Saw J.H."/>
            <person name="Jorgensen S.L."/>
            <person name="Zaremba-Niedzwiedzka K."/>
            <person name="Martijn J."/>
            <person name="Lind A.E."/>
            <person name="van Eijk R."/>
            <person name="Schleper C."/>
            <person name="Guy L."/>
            <person name="Ettema T.J."/>
        </authorList>
    </citation>
    <scope>NUCLEOTIDE SEQUENCE</scope>
</reference>
<proteinExistence type="predicted"/>
<evidence type="ECO:0000313" key="1">
    <source>
        <dbReference type="EMBL" id="KKL12121.1"/>
    </source>
</evidence>
<name>A0A0F9D2U0_9ZZZZ</name>
<organism evidence="1">
    <name type="scientific">marine sediment metagenome</name>
    <dbReference type="NCBI Taxonomy" id="412755"/>
    <lineage>
        <taxon>unclassified sequences</taxon>
        <taxon>metagenomes</taxon>
        <taxon>ecological metagenomes</taxon>
    </lineage>
</organism>
<comment type="caution">
    <text evidence="1">The sequence shown here is derived from an EMBL/GenBank/DDBJ whole genome shotgun (WGS) entry which is preliminary data.</text>
</comment>
<dbReference type="EMBL" id="LAZR01041385">
    <property type="protein sequence ID" value="KKL12121.1"/>
    <property type="molecule type" value="Genomic_DNA"/>
</dbReference>